<feature type="compositionally biased region" description="Polar residues" evidence="1">
    <location>
        <begin position="319"/>
        <end position="328"/>
    </location>
</feature>
<protein>
    <submittedName>
        <fullName evidence="2">Uncharacterized protein</fullName>
    </submittedName>
</protein>
<accession>A0A3N2Q2P3</accession>
<reference evidence="2 3" key="1">
    <citation type="journal article" date="2018" name="Mol. Ecol.">
        <title>The obligate alkalophilic soda-lake fungus Sodiomyces alkalinus has shifted to a protein diet.</title>
        <authorList>
            <person name="Grum-Grzhimaylo A.A."/>
            <person name="Falkoski D.L."/>
            <person name="van den Heuvel J."/>
            <person name="Valero-Jimenez C.A."/>
            <person name="Min B."/>
            <person name="Choi I.G."/>
            <person name="Lipzen A."/>
            <person name="Daum C.G."/>
            <person name="Aanen D.K."/>
            <person name="Tsang A."/>
            <person name="Henrissat B."/>
            <person name="Bilanenko E.N."/>
            <person name="de Vries R.P."/>
            <person name="van Kan J.A.L."/>
            <person name="Grigoriev I.V."/>
            <person name="Debets A.J.M."/>
        </authorList>
    </citation>
    <scope>NUCLEOTIDE SEQUENCE [LARGE SCALE GENOMIC DNA]</scope>
    <source>
        <strain evidence="2 3">F11</strain>
    </source>
</reference>
<dbReference type="GeneID" id="39582440"/>
<dbReference type="Proteomes" id="UP000272025">
    <property type="component" value="Unassembled WGS sequence"/>
</dbReference>
<proteinExistence type="predicted"/>
<organism evidence="2 3">
    <name type="scientific">Sodiomyces alkalinus (strain CBS 110278 / VKM F-3762 / F11)</name>
    <name type="common">Alkaliphilic filamentous fungus</name>
    <dbReference type="NCBI Taxonomy" id="1314773"/>
    <lineage>
        <taxon>Eukaryota</taxon>
        <taxon>Fungi</taxon>
        <taxon>Dikarya</taxon>
        <taxon>Ascomycota</taxon>
        <taxon>Pezizomycotina</taxon>
        <taxon>Sordariomycetes</taxon>
        <taxon>Hypocreomycetidae</taxon>
        <taxon>Glomerellales</taxon>
        <taxon>Plectosphaerellaceae</taxon>
        <taxon>Sodiomyces</taxon>
    </lineage>
</organism>
<dbReference type="EMBL" id="ML119052">
    <property type="protein sequence ID" value="ROT41002.1"/>
    <property type="molecule type" value="Genomic_DNA"/>
</dbReference>
<gene>
    <name evidence="2" type="ORF">SODALDRAFT_357029</name>
</gene>
<feature type="region of interest" description="Disordered" evidence="1">
    <location>
        <begin position="305"/>
        <end position="328"/>
    </location>
</feature>
<keyword evidence="3" id="KW-1185">Reference proteome</keyword>
<name>A0A3N2Q2P3_SODAK</name>
<evidence type="ECO:0000313" key="2">
    <source>
        <dbReference type="EMBL" id="ROT41002.1"/>
    </source>
</evidence>
<evidence type="ECO:0000256" key="1">
    <source>
        <dbReference type="SAM" id="MobiDB-lite"/>
    </source>
</evidence>
<sequence>MSTATAEDWRIGQRQAPQARGTYFFDSSLLDTFSQPTIMVHPVGSLVLHDAEGRRSKYTLQTDGILHFTKILSCHLRSHAPRRSQMLHGESNSFAYGIKCQYWFADRADEDVGQAELRSWIFLQERNGQNAKGWKTDEEAQMRAVAEHPRREQVTVCQPGLPILPYNLVFKEHILQSISGLRRNNISARFQNGEPFDETETKSLADMGPRILNPGTVLPWLIIFVNLTKQLGVPSSRSTVDPCLPGSRVWHLFGDLIGNQGPNPGGMDAHGSGGQGHPASAIIVYIEMSSSIGECRECHSQFPQVVGASRDRDRDQGSGRLTQNDIST</sequence>
<evidence type="ECO:0000313" key="3">
    <source>
        <dbReference type="Proteomes" id="UP000272025"/>
    </source>
</evidence>
<dbReference type="RefSeq" id="XP_028468808.1">
    <property type="nucleotide sequence ID" value="XM_028613962.1"/>
</dbReference>
<dbReference type="AlphaFoldDB" id="A0A3N2Q2P3"/>